<feature type="transmembrane region" description="Helical" evidence="1">
    <location>
        <begin position="49"/>
        <end position="66"/>
    </location>
</feature>
<reference evidence="3" key="1">
    <citation type="journal article" date="2019" name="Int. J. Syst. Evol. Microbiol.">
        <title>The Global Catalogue of Microorganisms (GCM) 10K type strain sequencing project: providing services to taxonomists for standard genome sequencing and annotation.</title>
        <authorList>
            <consortium name="The Broad Institute Genomics Platform"/>
            <consortium name="The Broad Institute Genome Sequencing Center for Infectious Disease"/>
            <person name="Wu L."/>
            <person name="Ma J."/>
        </authorList>
    </citation>
    <scope>NUCLEOTIDE SEQUENCE [LARGE SCALE GENOMIC DNA]</scope>
    <source>
        <strain evidence="3">CGMCC 4.7177</strain>
    </source>
</reference>
<evidence type="ECO:0000256" key="1">
    <source>
        <dbReference type="SAM" id="Phobius"/>
    </source>
</evidence>
<keyword evidence="1" id="KW-0812">Transmembrane</keyword>
<keyword evidence="1" id="KW-1133">Transmembrane helix</keyword>
<dbReference type="EMBL" id="JBHUGI010000032">
    <property type="protein sequence ID" value="MFD1928926.1"/>
    <property type="molecule type" value="Genomic_DNA"/>
</dbReference>
<keyword evidence="1" id="KW-0472">Membrane</keyword>
<protein>
    <submittedName>
        <fullName evidence="2">Uncharacterized protein</fullName>
    </submittedName>
</protein>
<gene>
    <name evidence="2" type="ORF">ACFSFY_12865</name>
</gene>
<organism evidence="2 3">
    <name type="scientific">Sporosarcina siberiensis</name>
    <dbReference type="NCBI Taxonomy" id="1365606"/>
    <lineage>
        <taxon>Bacteria</taxon>
        <taxon>Bacillati</taxon>
        <taxon>Bacillota</taxon>
        <taxon>Bacilli</taxon>
        <taxon>Bacillales</taxon>
        <taxon>Caryophanaceae</taxon>
        <taxon>Sporosarcina</taxon>
    </lineage>
</organism>
<evidence type="ECO:0000313" key="3">
    <source>
        <dbReference type="Proteomes" id="UP001597218"/>
    </source>
</evidence>
<comment type="caution">
    <text evidence="2">The sequence shown here is derived from an EMBL/GenBank/DDBJ whole genome shotgun (WGS) entry which is preliminary data.</text>
</comment>
<accession>A0ABW4SIJ6</accession>
<feature type="transmembrane region" description="Helical" evidence="1">
    <location>
        <begin position="72"/>
        <end position="90"/>
    </location>
</feature>
<sequence>MDFDIAMGIYVIGFGSLKGLLNHDQEYKVVYNFKSTSSLYKKIGFKDSLIELLSLALVLFNGYILSPDTLSPFELVVTLFILAMLYRFLFWGVTQTIKKRIVQE</sequence>
<evidence type="ECO:0000313" key="2">
    <source>
        <dbReference type="EMBL" id="MFD1928926.1"/>
    </source>
</evidence>
<name>A0ABW4SIJ6_9BACL</name>
<proteinExistence type="predicted"/>
<keyword evidence="3" id="KW-1185">Reference proteome</keyword>
<dbReference type="RefSeq" id="WP_381538627.1">
    <property type="nucleotide sequence ID" value="NZ_JBHUGI010000032.1"/>
</dbReference>
<dbReference type="Proteomes" id="UP001597218">
    <property type="component" value="Unassembled WGS sequence"/>
</dbReference>